<evidence type="ECO:0000313" key="14">
    <source>
        <dbReference type="Proteomes" id="UP000429958"/>
    </source>
</evidence>
<dbReference type="CDD" id="cd12826">
    <property type="entry name" value="EcCorA_ZntB-like_u1"/>
    <property type="match status" value="1"/>
</dbReference>
<name>A0A7X2NLW7_9CLOT</name>
<dbReference type="Proteomes" id="UP000429958">
    <property type="component" value="Unassembled WGS sequence"/>
</dbReference>
<evidence type="ECO:0000256" key="4">
    <source>
        <dbReference type="ARBA" id="ARBA00022475"/>
    </source>
</evidence>
<evidence type="ECO:0000256" key="3">
    <source>
        <dbReference type="ARBA" id="ARBA00022448"/>
    </source>
</evidence>
<evidence type="ECO:0000256" key="9">
    <source>
        <dbReference type="ARBA" id="ARBA00023136"/>
    </source>
</evidence>
<keyword evidence="4" id="KW-1003">Cell membrane</keyword>
<dbReference type="Pfam" id="PF01544">
    <property type="entry name" value="CorA"/>
    <property type="match status" value="1"/>
</dbReference>
<dbReference type="SUPFAM" id="SSF143865">
    <property type="entry name" value="CorA soluble domain-like"/>
    <property type="match status" value="1"/>
</dbReference>
<comment type="catalytic activity">
    <reaction evidence="10">
        <text>Mg(2+)(in) = Mg(2+)(out)</text>
        <dbReference type="Rhea" id="RHEA:29827"/>
        <dbReference type="ChEBI" id="CHEBI:18420"/>
    </reaction>
</comment>
<dbReference type="PANTHER" id="PTHR46494">
    <property type="entry name" value="CORA FAMILY METAL ION TRANSPORTER (EUROFUNG)"/>
    <property type="match status" value="1"/>
</dbReference>
<dbReference type="GO" id="GO:0050897">
    <property type="term" value="F:cobalt ion binding"/>
    <property type="evidence" value="ECO:0007669"/>
    <property type="project" value="TreeGrafter"/>
</dbReference>
<keyword evidence="14" id="KW-1185">Reference proteome</keyword>
<keyword evidence="8" id="KW-0406">Ion transport</keyword>
<keyword evidence="7 12" id="KW-1133">Transmembrane helix</keyword>
<sequence>MVNIHCLTILREDEFRELKKDFPHDNELLHSIRSIRYCKAEVFRDCILGTLRVPEKNEKRTPQVVCGFYLTDKELFLIEDSGELKHWIEKKEEQFQELKSPDQFLLKMMELMIENDLLYLLHLEKEIEKMEDQLIKGVPNNFFSVLTKYRQKLSELDAYYEQLAMIGDLLQSQDGLPIIRNTESWNRYALRTERLQNHVHLLRENILQLRELYQSQQEAQQNKIMCILTVVTTIFLPLTLLTGWYGMNFVNMPELQWKYGYVAVIVIAAITIIFEIIYFKKKKLL</sequence>
<gene>
    <name evidence="13" type="ORF">FYJ39_12090</name>
</gene>
<proteinExistence type="inferred from homology"/>
<evidence type="ECO:0000256" key="1">
    <source>
        <dbReference type="ARBA" id="ARBA00004651"/>
    </source>
</evidence>
<evidence type="ECO:0000256" key="11">
    <source>
        <dbReference type="ARBA" id="ARBA00045497"/>
    </source>
</evidence>
<dbReference type="InterPro" id="IPR002523">
    <property type="entry name" value="MgTranspt_CorA/ZnTranspt_ZntB"/>
</dbReference>
<comment type="subcellular location">
    <subcellularLocation>
        <location evidence="1">Cell membrane</location>
        <topology evidence="1">Multi-pass membrane protein</topology>
    </subcellularLocation>
</comment>
<dbReference type="GO" id="GO:0015087">
    <property type="term" value="F:cobalt ion transmembrane transporter activity"/>
    <property type="evidence" value="ECO:0007669"/>
    <property type="project" value="TreeGrafter"/>
</dbReference>
<evidence type="ECO:0000256" key="12">
    <source>
        <dbReference type="SAM" id="Phobius"/>
    </source>
</evidence>
<dbReference type="InterPro" id="IPR045863">
    <property type="entry name" value="CorA_TM1_TM2"/>
</dbReference>
<evidence type="ECO:0000256" key="8">
    <source>
        <dbReference type="ARBA" id="ARBA00023065"/>
    </source>
</evidence>
<comment type="similarity">
    <text evidence="2">Belongs to the CorA metal ion transporter (MIT) (TC 1.A.35) family.</text>
</comment>
<evidence type="ECO:0000313" key="13">
    <source>
        <dbReference type="EMBL" id="MSS37292.1"/>
    </source>
</evidence>
<protein>
    <submittedName>
        <fullName evidence="13">Magnesium transporter</fullName>
    </submittedName>
</protein>
<dbReference type="PANTHER" id="PTHR46494:SF1">
    <property type="entry name" value="CORA FAMILY METAL ION TRANSPORTER (EUROFUNG)"/>
    <property type="match status" value="1"/>
</dbReference>
<comment type="function">
    <text evidence="11">Mediates influx of magnesium ions. Alternates between open and closed states. Activated by low cytoplasmic Mg(2+) levels. Inactive when cytoplasmic Mg(2+) levels are high.</text>
</comment>
<dbReference type="RefSeq" id="WP_154472845.1">
    <property type="nucleotide sequence ID" value="NZ_VUMD01000010.1"/>
</dbReference>
<reference evidence="13 14" key="1">
    <citation type="submission" date="2019-08" db="EMBL/GenBank/DDBJ databases">
        <title>In-depth cultivation of the pig gut microbiome towards novel bacterial diversity and tailored functional studies.</title>
        <authorList>
            <person name="Wylensek D."/>
            <person name="Hitch T.C.A."/>
            <person name="Clavel T."/>
        </authorList>
    </citation>
    <scope>NUCLEOTIDE SEQUENCE [LARGE SCALE GENOMIC DNA]</scope>
    <source>
        <strain evidence="13 14">WCA-389-WT-23D1</strain>
    </source>
</reference>
<dbReference type="FunFam" id="1.20.58.340:FF:000004">
    <property type="entry name" value="Magnesium transport protein CorA"/>
    <property type="match status" value="1"/>
</dbReference>
<dbReference type="InterPro" id="IPR045861">
    <property type="entry name" value="CorA_cytoplasmic_dom"/>
</dbReference>
<dbReference type="GO" id="GO:0005886">
    <property type="term" value="C:plasma membrane"/>
    <property type="evidence" value="ECO:0007669"/>
    <property type="project" value="UniProtKB-SubCell"/>
</dbReference>
<keyword evidence="9 12" id="KW-0472">Membrane</keyword>
<feature type="transmembrane region" description="Helical" evidence="12">
    <location>
        <begin position="224"/>
        <end position="247"/>
    </location>
</feature>
<dbReference type="SUPFAM" id="SSF144083">
    <property type="entry name" value="Magnesium transport protein CorA, transmembrane region"/>
    <property type="match status" value="1"/>
</dbReference>
<keyword evidence="3" id="KW-0813">Transport</keyword>
<dbReference type="GO" id="GO:0000287">
    <property type="term" value="F:magnesium ion binding"/>
    <property type="evidence" value="ECO:0007669"/>
    <property type="project" value="TreeGrafter"/>
</dbReference>
<dbReference type="EMBL" id="VUMD01000010">
    <property type="protein sequence ID" value="MSS37292.1"/>
    <property type="molecule type" value="Genomic_DNA"/>
</dbReference>
<evidence type="ECO:0000256" key="5">
    <source>
        <dbReference type="ARBA" id="ARBA00022692"/>
    </source>
</evidence>
<keyword evidence="6" id="KW-0460">Magnesium</keyword>
<accession>A0A7X2NLW7</accession>
<comment type="caution">
    <text evidence="13">The sequence shown here is derived from an EMBL/GenBank/DDBJ whole genome shotgun (WGS) entry which is preliminary data.</text>
</comment>
<evidence type="ECO:0000256" key="2">
    <source>
        <dbReference type="ARBA" id="ARBA00009765"/>
    </source>
</evidence>
<dbReference type="Gene3D" id="1.20.58.340">
    <property type="entry name" value="Magnesium transport protein CorA, transmembrane region"/>
    <property type="match status" value="2"/>
</dbReference>
<evidence type="ECO:0000256" key="6">
    <source>
        <dbReference type="ARBA" id="ARBA00022842"/>
    </source>
</evidence>
<dbReference type="AlphaFoldDB" id="A0A7X2NLW7"/>
<evidence type="ECO:0000256" key="7">
    <source>
        <dbReference type="ARBA" id="ARBA00022989"/>
    </source>
</evidence>
<keyword evidence="5 12" id="KW-0812">Transmembrane</keyword>
<organism evidence="13 14">
    <name type="scientific">Clostridium porci</name>
    <dbReference type="NCBI Taxonomy" id="2605778"/>
    <lineage>
        <taxon>Bacteria</taxon>
        <taxon>Bacillati</taxon>
        <taxon>Bacillota</taxon>
        <taxon>Clostridia</taxon>
        <taxon>Eubacteriales</taxon>
        <taxon>Clostridiaceae</taxon>
        <taxon>Clostridium</taxon>
    </lineage>
</organism>
<evidence type="ECO:0000256" key="10">
    <source>
        <dbReference type="ARBA" id="ARBA00034269"/>
    </source>
</evidence>
<feature type="transmembrane region" description="Helical" evidence="12">
    <location>
        <begin position="259"/>
        <end position="279"/>
    </location>
</feature>
<dbReference type="GO" id="GO:0015095">
    <property type="term" value="F:magnesium ion transmembrane transporter activity"/>
    <property type="evidence" value="ECO:0007669"/>
    <property type="project" value="TreeGrafter"/>
</dbReference>